<feature type="region of interest" description="Disordered" evidence="1">
    <location>
        <begin position="1"/>
        <end position="21"/>
    </location>
</feature>
<keyword evidence="2" id="KW-1185">Reference proteome</keyword>
<reference evidence="3" key="1">
    <citation type="submission" date="2022-11" db="UniProtKB">
        <authorList>
            <consortium name="WormBaseParasite"/>
        </authorList>
    </citation>
    <scope>IDENTIFICATION</scope>
</reference>
<sequence>MRFLQQSSESHGSWVRVKSGSRSQSILCALPDPKLKLSESNCVGVKLSSFSPRRICNDYVGCKLCQVVEDWAIDR</sequence>
<proteinExistence type="predicted"/>
<name>A0A915K0N3_ROMCU</name>
<evidence type="ECO:0000313" key="3">
    <source>
        <dbReference type="WBParaSite" id="nRc.2.0.1.t31418-RA"/>
    </source>
</evidence>
<dbReference type="AlphaFoldDB" id="A0A915K0N3"/>
<dbReference type="WBParaSite" id="nRc.2.0.1.t31418-RA">
    <property type="protein sequence ID" value="nRc.2.0.1.t31418-RA"/>
    <property type="gene ID" value="nRc.2.0.1.g31418"/>
</dbReference>
<feature type="compositionally biased region" description="Polar residues" evidence="1">
    <location>
        <begin position="1"/>
        <end position="11"/>
    </location>
</feature>
<organism evidence="2 3">
    <name type="scientific">Romanomermis culicivorax</name>
    <name type="common">Nematode worm</name>
    <dbReference type="NCBI Taxonomy" id="13658"/>
    <lineage>
        <taxon>Eukaryota</taxon>
        <taxon>Metazoa</taxon>
        <taxon>Ecdysozoa</taxon>
        <taxon>Nematoda</taxon>
        <taxon>Enoplea</taxon>
        <taxon>Dorylaimia</taxon>
        <taxon>Mermithida</taxon>
        <taxon>Mermithoidea</taxon>
        <taxon>Mermithidae</taxon>
        <taxon>Romanomermis</taxon>
    </lineage>
</organism>
<dbReference type="Proteomes" id="UP000887565">
    <property type="component" value="Unplaced"/>
</dbReference>
<evidence type="ECO:0000256" key="1">
    <source>
        <dbReference type="SAM" id="MobiDB-lite"/>
    </source>
</evidence>
<evidence type="ECO:0000313" key="2">
    <source>
        <dbReference type="Proteomes" id="UP000887565"/>
    </source>
</evidence>
<accession>A0A915K0N3</accession>
<protein>
    <submittedName>
        <fullName evidence="3">Uncharacterized protein</fullName>
    </submittedName>
</protein>